<dbReference type="Pfam" id="PF00034">
    <property type="entry name" value="Cytochrom_C"/>
    <property type="match status" value="1"/>
</dbReference>
<evidence type="ECO:0000256" key="2">
    <source>
        <dbReference type="ARBA" id="ARBA00022723"/>
    </source>
</evidence>
<evidence type="ECO:0000256" key="1">
    <source>
        <dbReference type="ARBA" id="ARBA00022617"/>
    </source>
</evidence>
<evidence type="ECO:0000313" key="6">
    <source>
        <dbReference type="EMBL" id="GAA4792472.1"/>
    </source>
</evidence>
<keyword evidence="3 4" id="KW-0408">Iron</keyword>
<dbReference type="Proteomes" id="UP001501411">
    <property type="component" value="Unassembled WGS sequence"/>
</dbReference>
<sequence>MDFFDNHKKLFFTAFLLFAGLTLFVAIIPALRNQSNNAPLPNAEKLSDAAMKGKAIFIANGCVACHTQQVRNIDMDKTWGNRPSIAADYAAIKRTDTWRNTATLMGTERTGPDLTDVGNRQPSLDWNLVHLFNPRTVVKESIMPAYPWLFEVKPNPTEKDIIVNVPAAFLNGQPGKVVATQEALQLVAYLQSLKQAKLPDGTATPEFIYKRVKKETDATADTDEQTIDGAALYAANCQSCHQANGEGLPGAFPPLKGSPIVNGDDLELYVSIIMNGYDARPEYGVMAAVGTNMDFTEKEVAAIINFERSSWGNEAKKVSPEEIKKIMDFVKLNVTE</sequence>
<evidence type="ECO:0000256" key="4">
    <source>
        <dbReference type="PROSITE-ProRule" id="PRU00433"/>
    </source>
</evidence>
<organism evidence="6 7">
    <name type="scientific">Olivibacter ginsenosidimutans</name>
    <dbReference type="NCBI Taxonomy" id="1176537"/>
    <lineage>
        <taxon>Bacteria</taxon>
        <taxon>Pseudomonadati</taxon>
        <taxon>Bacteroidota</taxon>
        <taxon>Sphingobacteriia</taxon>
        <taxon>Sphingobacteriales</taxon>
        <taxon>Sphingobacteriaceae</taxon>
        <taxon>Olivibacter</taxon>
    </lineage>
</organism>
<dbReference type="Gene3D" id="1.10.760.10">
    <property type="entry name" value="Cytochrome c-like domain"/>
    <property type="match status" value="2"/>
</dbReference>
<reference evidence="7" key="1">
    <citation type="journal article" date="2019" name="Int. J. Syst. Evol. Microbiol.">
        <title>The Global Catalogue of Microorganisms (GCM) 10K type strain sequencing project: providing services to taxonomists for standard genome sequencing and annotation.</title>
        <authorList>
            <consortium name="The Broad Institute Genomics Platform"/>
            <consortium name="The Broad Institute Genome Sequencing Center for Infectious Disease"/>
            <person name="Wu L."/>
            <person name="Ma J."/>
        </authorList>
    </citation>
    <scope>NUCLEOTIDE SEQUENCE [LARGE SCALE GENOMIC DNA]</scope>
    <source>
        <strain evidence="7">JCM 18200</strain>
    </source>
</reference>
<comment type="caution">
    <text evidence="6">The sequence shown here is derived from an EMBL/GenBank/DDBJ whole genome shotgun (WGS) entry which is preliminary data.</text>
</comment>
<keyword evidence="2 4" id="KW-0479">Metal-binding</keyword>
<accession>A0ABP9B9T2</accession>
<keyword evidence="1 4" id="KW-0349">Heme</keyword>
<dbReference type="RefSeq" id="WP_345231708.1">
    <property type="nucleotide sequence ID" value="NZ_BAABIQ010000032.1"/>
</dbReference>
<evidence type="ECO:0000256" key="3">
    <source>
        <dbReference type="ARBA" id="ARBA00023004"/>
    </source>
</evidence>
<feature type="domain" description="Cytochrome c" evidence="5">
    <location>
        <begin position="48"/>
        <end position="194"/>
    </location>
</feature>
<dbReference type="InterPro" id="IPR003468">
    <property type="entry name" value="Cyt_c_oxidase_monohaem-su/FixO"/>
</dbReference>
<evidence type="ECO:0000259" key="5">
    <source>
        <dbReference type="PROSITE" id="PS51007"/>
    </source>
</evidence>
<dbReference type="InterPro" id="IPR036909">
    <property type="entry name" value="Cyt_c-like_dom_sf"/>
</dbReference>
<protein>
    <submittedName>
        <fullName evidence="6">Cbb3-type cytochrome c oxidase subunit II</fullName>
    </submittedName>
</protein>
<proteinExistence type="predicted"/>
<dbReference type="Pfam" id="PF02433">
    <property type="entry name" value="FixO"/>
    <property type="match status" value="1"/>
</dbReference>
<dbReference type="InterPro" id="IPR051459">
    <property type="entry name" value="Cytochrome_c-type_DH"/>
</dbReference>
<dbReference type="InterPro" id="IPR009056">
    <property type="entry name" value="Cyt_c-like_dom"/>
</dbReference>
<dbReference type="PANTHER" id="PTHR35008:SF8">
    <property type="entry name" value="ALCOHOL DEHYDROGENASE CYTOCHROME C SUBUNIT"/>
    <property type="match status" value="1"/>
</dbReference>
<dbReference type="EMBL" id="BAABIQ010000032">
    <property type="protein sequence ID" value="GAA4792472.1"/>
    <property type="molecule type" value="Genomic_DNA"/>
</dbReference>
<feature type="domain" description="Cytochrome c" evidence="5">
    <location>
        <begin position="224"/>
        <end position="311"/>
    </location>
</feature>
<dbReference type="SUPFAM" id="SSF46626">
    <property type="entry name" value="Cytochrome c"/>
    <property type="match status" value="2"/>
</dbReference>
<keyword evidence="7" id="KW-1185">Reference proteome</keyword>
<name>A0ABP9B9T2_9SPHI</name>
<dbReference type="PROSITE" id="PS51007">
    <property type="entry name" value="CYTC"/>
    <property type="match status" value="2"/>
</dbReference>
<gene>
    <name evidence="6" type="ORF">GCM10023231_20790</name>
</gene>
<evidence type="ECO:0000313" key="7">
    <source>
        <dbReference type="Proteomes" id="UP001501411"/>
    </source>
</evidence>
<dbReference type="PANTHER" id="PTHR35008">
    <property type="entry name" value="BLL4482 PROTEIN-RELATED"/>
    <property type="match status" value="1"/>
</dbReference>